<evidence type="ECO:0000256" key="1">
    <source>
        <dbReference type="SAM" id="MobiDB-lite"/>
    </source>
</evidence>
<dbReference type="EMBL" id="BKCJ010450297">
    <property type="protein sequence ID" value="GFA58633.1"/>
    <property type="molecule type" value="Genomic_DNA"/>
</dbReference>
<name>A0A699JUP9_TANCI</name>
<evidence type="ECO:0000313" key="2">
    <source>
        <dbReference type="EMBL" id="GFA58633.1"/>
    </source>
</evidence>
<gene>
    <name evidence="2" type="ORF">Tci_630605</name>
</gene>
<dbReference type="AlphaFoldDB" id="A0A699JUP9"/>
<proteinExistence type="predicted"/>
<sequence>MSLDDLYNNFKIVKQEVRGTTSTNTDSQNMDFVSSPSPNSTIEVPADFKVSTASPQKIGKKITINGSDTAGYDKSKVECFNCHKMGILPVNPKRNFQRIAAYNNRNFFKKVKTSKEKVNTARPNSAVLNAVRENKGKTVKVSACWVWRPIKLDSASIFLKKHTYIDARGRSKSVMAWVPKEN</sequence>
<comment type="caution">
    <text evidence="2">The sequence shown here is derived from an EMBL/GenBank/DDBJ whole genome shotgun (WGS) entry which is preliminary data.</text>
</comment>
<organism evidence="2">
    <name type="scientific">Tanacetum cinerariifolium</name>
    <name type="common">Dalmatian daisy</name>
    <name type="synonym">Chrysanthemum cinerariifolium</name>
    <dbReference type="NCBI Taxonomy" id="118510"/>
    <lineage>
        <taxon>Eukaryota</taxon>
        <taxon>Viridiplantae</taxon>
        <taxon>Streptophyta</taxon>
        <taxon>Embryophyta</taxon>
        <taxon>Tracheophyta</taxon>
        <taxon>Spermatophyta</taxon>
        <taxon>Magnoliopsida</taxon>
        <taxon>eudicotyledons</taxon>
        <taxon>Gunneridae</taxon>
        <taxon>Pentapetalae</taxon>
        <taxon>asterids</taxon>
        <taxon>campanulids</taxon>
        <taxon>Asterales</taxon>
        <taxon>Asteraceae</taxon>
        <taxon>Asteroideae</taxon>
        <taxon>Anthemideae</taxon>
        <taxon>Anthemidinae</taxon>
        <taxon>Tanacetum</taxon>
    </lineage>
</organism>
<protein>
    <submittedName>
        <fullName evidence="2">Uncharacterized protein</fullName>
    </submittedName>
</protein>
<feature type="region of interest" description="Disordered" evidence="1">
    <location>
        <begin position="19"/>
        <end position="39"/>
    </location>
</feature>
<accession>A0A699JUP9</accession>
<reference evidence="2" key="1">
    <citation type="journal article" date="2019" name="Sci. Rep.">
        <title>Draft genome of Tanacetum cinerariifolium, the natural source of mosquito coil.</title>
        <authorList>
            <person name="Yamashiro T."/>
            <person name="Shiraishi A."/>
            <person name="Satake H."/>
            <person name="Nakayama K."/>
        </authorList>
    </citation>
    <scope>NUCLEOTIDE SEQUENCE</scope>
</reference>